<proteinExistence type="predicted"/>
<evidence type="ECO:0000256" key="1">
    <source>
        <dbReference type="SAM" id="Phobius"/>
    </source>
</evidence>
<protein>
    <submittedName>
        <fullName evidence="2">Uncharacterized protein</fullName>
    </submittedName>
</protein>
<keyword evidence="1" id="KW-0812">Transmembrane</keyword>
<name>A0A7S4FWB1_9EUGL</name>
<keyword evidence="1" id="KW-0472">Membrane</keyword>
<dbReference type="AlphaFoldDB" id="A0A7S4FWB1"/>
<feature type="transmembrane region" description="Helical" evidence="1">
    <location>
        <begin position="33"/>
        <end position="50"/>
    </location>
</feature>
<organism evidence="2">
    <name type="scientific">Eutreptiella gymnastica</name>
    <dbReference type="NCBI Taxonomy" id="73025"/>
    <lineage>
        <taxon>Eukaryota</taxon>
        <taxon>Discoba</taxon>
        <taxon>Euglenozoa</taxon>
        <taxon>Euglenida</taxon>
        <taxon>Spirocuta</taxon>
        <taxon>Euglenophyceae</taxon>
        <taxon>Eutreptiales</taxon>
        <taxon>Eutreptiaceae</taxon>
        <taxon>Eutreptiella</taxon>
    </lineage>
</organism>
<sequence length="115" mass="12820">MSTNKNAFYPPALKWNTSQLSFVLNNHALKHDLIRLGMLVAGPGLFYLYVSNYYKDYATGIARVAGPAVVGRGFRGMKRDMPWGNDCNLLGNAECHNEKGMWPESGRLFTFGTSL</sequence>
<dbReference type="EMBL" id="HBJA01081397">
    <property type="protein sequence ID" value="CAE0817291.1"/>
    <property type="molecule type" value="Transcribed_RNA"/>
</dbReference>
<accession>A0A7S4FWB1</accession>
<keyword evidence="1" id="KW-1133">Transmembrane helix</keyword>
<reference evidence="2" key="1">
    <citation type="submission" date="2021-01" db="EMBL/GenBank/DDBJ databases">
        <authorList>
            <person name="Corre E."/>
            <person name="Pelletier E."/>
            <person name="Niang G."/>
            <person name="Scheremetjew M."/>
            <person name="Finn R."/>
            <person name="Kale V."/>
            <person name="Holt S."/>
            <person name="Cochrane G."/>
            <person name="Meng A."/>
            <person name="Brown T."/>
            <person name="Cohen L."/>
        </authorList>
    </citation>
    <scope>NUCLEOTIDE SEQUENCE</scope>
    <source>
        <strain evidence="2">CCMP1594</strain>
    </source>
</reference>
<evidence type="ECO:0000313" key="2">
    <source>
        <dbReference type="EMBL" id="CAE0817291.1"/>
    </source>
</evidence>
<gene>
    <name evidence="2" type="ORF">EGYM00163_LOCUS28453</name>
</gene>